<dbReference type="PhylomeDB" id="T1IZ80"/>
<dbReference type="SUPFAM" id="SSF101576">
    <property type="entry name" value="Supernatant protein factor (SPF), C-terminal domain"/>
    <property type="match status" value="1"/>
</dbReference>
<feature type="domain" description="CRAL-TRIO" evidence="1">
    <location>
        <begin position="373"/>
        <end position="549"/>
    </location>
</feature>
<dbReference type="PROSITE" id="PS50904">
    <property type="entry name" value="PRELI_MSF1"/>
    <property type="match status" value="1"/>
</dbReference>
<dbReference type="InterPro" id="IPR036598">
    <property type="entry name" value="GOLD_dom_sf"/>
</dbReference>
<dbReference type="Gene3D" id="3.40.525.10">
    <property type="entry name" value="CRAL-TRIO lipid binding domain"/>
    <property type="match status" value="1"/>
</dbReference>
<evidence type="ECO:0000259" key="1">
    <source>
        <dbReference type="PROSITE" id="PS50191"/>
    </source>
</evidence>
<dbReference type="SUPFAM" id="SSF46938">
    <property type="entry name" value="CRAL/TRIO N-terminal domain"/>
    <property type="match status" value="1"/>
</dbReference>
<dbReference type="HOGENOM" id="CLU_023840_0_0_1"/>
<evidence type="ECO:0000313" key="4">
    <source>
        <dbReference type="Proteomes" id="UP000014500"/>
    </source>
</evidence>
<evidence type="ECO:0008006" key="5">
    <source>
        <dbReference type="Google" id="ProtNLM"/>
    </source>
</evidence>
<dbReference type="AlphaFoldDB" id="T1IZ80"/>
<sequence length="755" mass="85919">MKILSLEPISPTLQSKQEISNDVSCDATQSSKNRSMLKCFKLSAKDLIRSTSTLSRSSDIYVSKSRTIQTTCNNGSKIPISRKGIQAYERRFPTCKMIPVFVGSEIISEVTSEDRAVTKVERRCKLNVEAPYLLKKIVGVDFVYFIQKNSLDRRARQLKIDAQNESFATRIVVYESCVYSVHPENSSWTCFEQTASLDVKSFFGFENAVEKLAMKQYSQNIQKGKEVIEYYINELLSEGITYIPPFQQEELPPAIHVVGESHVNSTLSSTVVSGSAPNSLLEATISEDDNFKLDSDYIERCLGKLTPLQESQLVQLRRLVSQAQKGKAPSDAMLLRFLRAADFNLDKARDVLCHSLSWRKKYQVDRILNTYDAPRVVKDYFPGGWHQYDKAGRPLFILRLGQMDVKGIVRSVGEDGLLKLTLRICEEGLRKTEKATRIKGKPINTWTCLVDLDGLNMRHLWRPGIRALLRVIEIVEANYPETMDRVLIIRAPRVFPILWTIISKFIDENTRQKFLFYGGKDYQEPGGLVDYVDEKFIPDFLGGQAKTIFPEGGLVPKSLYLPLEEYERSEEKCGESIYNCITLGRGQVHEVVLHDLEKGSVICWDFDILKQDVVFMLLRTHKQILDDVSAASNCTSILDHQTHFDKNWKENIDYFKAEKLTCHDGESIQGSHVTSHSETYILQWKLHESTHHTFDIIDSITTHHKARIMYYYEVLKSHEFRGSMTSLQSCQSGFSSLSVGTSSSNQSAISSCPSR</sequence>
<feature type="domain" description="PRELI/MSF1" evidence="2">
    <location>
        <begin position="68"/>
        <end position="240"/>
    </location>
</feature>
<dbReference type="PROSITE" id="PS50191">
    <property type="entry name" value="CRAL_TRIO"/>
    <property type="match status" value="1"/>
</dbReference>
<dbReference type="Gene3D" id="2.60.120.680">
    <property type="entry name" value="GOLD domain"/>
    <property type="match status" value="1"/>
</dbReference>
<dbReference type="Pfam" id="PF03765">
    <property type="entry name" value="CRAL_TRIO_N"/>
    <property type="match status" value="1"/>
</dbReference>
<dbReference type="PANTHER" id="PTHR23324:SF66">
    <property type="entry name" value="PROTEIN REAL-TIME"/>
    <property type="match status" value="1"/>
</dbReference>
<dbReference type="OMA" id="AEWTCFD"/>
<proteinExistence type="predicted"/>
<reference evidence="3" key="2">
    <citation type="submission" date="2015-02" db="UniProtKB">
        <authorList>
            <consortium name="EnsemblMetazoa"/>
        </authorList>
    </citation>
    <scope>IDENTIFICATION</scope>
</reference>
<dbReference type="EnsemblMetazoa" id="SMAR006552-RA">
    <property type="protein sequence ID" value="SMAR006552-PA"/>
    <property type="gene ID" value="SMAR006552"/>
</dbReference>
<dbReference type="GO" id="GO:0005737">
    <property type="term" value="C:cytoplasm"/>
    <property type="evidence" value="ECO:0007669"/>
    <property type="project" value="TreeGrafter"/>
</dbReference>
<dbReference type="InterPro" id="IPR006797">
    <property type="entry name" value="PRELI/MSF1_dom"/>
</dbReference>
<dbReference type="Pfam" id="PF04707">
    <property type="entry name" value="PRELI"/>
    <property type="match status" value="1"/>
</dbReference>
<dbReference type="eggNOG" id="KOG1471">
    <property type="taxonomic scope" value="Eukaryota"/>
</dbReference>
<dbReference type="Pfam" id="PF00650">
    <property type="entry name" value="CRAL_TRIO"/>
    <property type="match status" value="1"/>
</dbReference>
<dbReference type="SMART" id="SM00516">
    <property type="entry name" value="SEC14"/>
    <property type="match status" value="1"/>
</dbReference>
<dbReference type="InterPro" id="IPR036865">
    <property type="entry name" value="CRAL-TRIO_dom_sf"/>
</dbReference>
<name>T1IZ80_STRMM</name>
<dbReference type="SUPFAM" id="SSF52087">
    <property type="entry name" value="CRAL/TRIO domain"/>
    <property type="match status" value="1"/>
</dbReference>
<evidence type="ECO:0000259" key="2">
    <source>
        <dbReference type="PROSITE" id="PS50904"/>
    </source>
</evidence>
<keyword evidence="4" id="KW-1185">Reference proteome</keyword>
<evidence type="ECO:0000313" key="3">
    <source>
        <dbReference type="EnsemblMetazoa" id="SMAR006552-PA"/>
    </source>
</evidence>
<dbReference type="SMART" id="SM01100">
    <property type="entry name" value="CRAL_TRIO_N"/>
    <property type="match status" value="1"/>
</dbReference>
<dbReference type="Proteomes" id="UP000014500">
    <property type="component" value="Unassembled WGS sequence"/>
</dbReference>
<accession>T1IZ80</accession>
<reference evidence="4" key="1">
    <citation type="submission" date="2011-05" db="EMBL/GenBank/DDBJ databases">
        <authorList>
            <person name="Richards S.R."/>
            <person name="Qu J."/>
            <person name="Jiang H."/>
            <person name="Jhangiani S.N."/>
            <person name="Agravi P."/>
            <person name="Goodspeed R."/>
            <person name="Gross S."/>
            <person name="Mandapat C."/>
            <person name="Jackson L."/>
            <person name="Mathew T."/>
            <person name="Pu L."/>
            <person name="Thornton R."/>
            <person name="Saada N."/>
            <person name="Wilczek-Boney K.B."/>
            <person name="Lee S."/>
            <person name="Kovar C."/>
            <person name="Wu Y."/>
            <person name="Scherer S.E."/>
            <person name="Worley K.C."/>
            <person name="Muzny D.M."/>
            <person name="Gibbs R."/>
        </authorList>
    </citation>
    <scope>NUCLEOTIDE SEQUENCE</scope>
    <source>
        <strain evidence="4">Brora</strain>
    </source>
</reference>
<dbReference type="InterPro" id="IPR011074">
    <property type="entry name" value="CRAL/TRIO_N_dom"/>
</dbReference>
<dbReference type="InterPro" id="IPR036273">
    <property type="entry name" value="CRAL/TRIO_N_dom_sf"/>
</dbReference>
<dbReference type="CDD" id="cd00170">
    <property type="entry name" value="SEC14"/>
    <property type="match status" value="1"/>
</dbReference>
<organism evidence="3 4">
    <name type="scientific">Strigamia maritima</name>
    <name type="common">European centipede</name>
    <name type="synonym">Geophilus maritimus</name>
    <dbReference type="NCBI Taxonomy" id="126957"/>
    <lineage>
        <taxon>Eukaryota</taxon>
        <taxon>Metazoa</taxon>
        <taxon>Ecdysozoa</taxon>
        <taxon>Arthropoda</taxon>
        <taxon>Myriapoda</taxon>
        <taxon>Chilopoda</taxon>
        <taxon>Pleurostigmophora</taxon>
        <taxon>Geophilomorpha</taxon>
        <taxon>Linotaeniidae</taxon>
        <taxon>Strigamia</taxon>
    </lineage>
</organism>
<dbReference type="InterPro" id="IPR001251">
    <property type="entry name" value="CRAL-TRIO_dom"/>
</dbReference>
<dbReference type="PANTHER" id="PTHR23324">
    <property type="entry name" value="SEC14 RELATED PROTEIN"/>
    <property type="match status" value="1"/>
</dbReference>
<dbReference type="InterPro" id="IPR051064">
    <property type="entry name" value="SEC14/CRAL-TRIO_domain"/>
</dbReference>
<dbReference type="EMBL" id="AFFK01020413">
    <property type="status" value="NOT_ANNOTATED_CDS"/>
    <property type="molecule type" value="Genomic_DNA"/>
</dbReference>
<protein>
    <recommendedName>
        <fullName evidence="5">CRAL-TRIO domain-containing protein</fullName>
    </recommendedName>
</protein>
<dbReference type="STRING" id="126957.T1IZ80"/>